<protein>
    <submittedName>
        <fullName evidence="2">Uncharacterized protein</fullName>
    </submittedName>
</protein>
<keyword evidence="1" id="KW-0812">Transmembrane</keyword>
<evidence type="ECO:0000313" key="2">
    <source>
        <dbReference type="EMBL" id="TYL40457.1"/>
    </source>
</evidence>
<feature type="transmembrane region" description="Helical" evidence="1">
    <location>
        <begin position="131"/>
        <end position="158"/>
    </location>
</feature>
<dbReference type="AlphaFoldDB" id="A0A8J8Q7C6"/>
<feature type="transmembrane region" description="Helical" evidence="1">
    <location>
        <begin position="170"/>
        <end position="200"/>
    </location>
</feature>
<feature type="transmembrane region" description="Helical" evidence="1">
    <location>
        <begin position="27"/>
        <end position="51"/>
    </location>
</feature>
<reference evidence="2" key="1">
    <citation type="submission" date="2017-11" db="EMBL/GenBank/DDBJ databases">
        <authorList>
            <person name="Kajale S.C."/>
            <person name="Sharma A."/>
        </authorList>
    </citation>
    <scope>NUCLEOTIDE SEQUENCE</scope>
    <source>
        <strain evidence="2">LS1_42</strain>
    </source>
</reference>
<dbReference type="OrthoDB" id="341846at2157"/>
<evidence type="ECO:0000313" key="3">
    <source>
        <dbReference type="Proteomes" id="UP000766904"/>
    </source>
</evidence>
<keyword evidence="1" id="KW-1133">Transmembrane helix</keyword>
<organism evidence="2 3">
    <name type="scientific">Natronococcus pandeyae</name>
    <dbReference type="NCBI Taxonomy" id="2055836"/>
    <lineage>
        <taxon>Archaea</taxon>
        <taxon>Methanobacteriati</taxon>
        <taxon>Methanobacteriota</taxon>
        <taxon>Stenosarchaea group</taxon>
        <taxon>Halobacteria</taxon>
        <taxon>Halobacteriales</taxon>
        <taxon>Natrialbaceae</taxon>
        <taxon>Natronococcus</taxon>
    </lineage>
</organism>
<dbReference type="Proteomes" id="UP000766904">
    <property type="component" value="Unassembled WGS sequence"/>
</dbReference>
<keyword evidence="1" id="KW-0472">Membrane</keyword>
<sequence>MESTPSEGVGWEGHPTADSPLPEFVDWILGVVVALAGLLSIVGWSALAFLVDRDVLAEGIEDGTVTVTVGTTELADAEALEVADAVVSWTGTGLLVTGLGMVLVAVGYVVVRHRAHGRAQAGEPVDSYGTYAVVGAVVTVVFSFVPFSPVLGGALAGYLERAESERTVSVGTLAGLLPFLPVLVILAFVLGGVVAGLLAVGLAGEAIVVGAALLFTLLLVVTIGAALGALGGYLGGRIAERRATTGETTSVREGDGVRRTDDE</sequence>
<proteinExistence type="predicted"/>
<dbReference type="RefSeq" id="WP_148856250.1">
    <property type="nucleotide sequence ID" value="NZ_PHNJ01000001.1"/>
</dbReference>
<accession>A0A8J8Q7C6</accession>
<feature type="transmembrane region" description="Helical" evidence="1">
    <location>
        <begin position="206"/>
        <end position="234"/>
    </location>
</feature>
<dbReference type="EMBL" id="PHNJ01000001">
    <property type="protein sequence ID" value="TYL40457.1"/>
    <property type="molecule type" value="Genomic_DNA"/>
</dbReference>
<dbReference type="Pfam" id="PF17647">
    <property type="entry name" value="DUF5518"/>
    <property type="match status" value="1"/>
</dbReference>
<keyword evidence="3" id="KW-1185">Reference proteome</keyword>
<name>A0A8J8Q7C6_9EURY</name>
<gene>
    <name evidence="2" type="ORF">CV102_02465</name>
</gene>
<evidence type="ECO:0000256" key="1">
    <source>
        <dbReference type="SAM" id="Phobius"/>
    </source>
</evidence>
<dbReference type="InterPro" id="IPR040493">
    <property type="entry name" value="DUF5518"/>
</dbReference>
<feature type="transmembrane region" description="Helical" evidence="1">
    <location>
        <begin position="93"/>
        <end position="111"/>
    </location>
</feature>
<comment type="caution">
    <text evidence="2">The sequence shown here is derived from an EMBL/GenBank/DDBJ whole genome shotgun (WGS) entry which is preliminary data.</text>
</comment>